<name>A0A2N5TMG1_9BASI</name>
<dbReference type="EMBL" id="PGCI01000450">
    <property type="protein sequence ID" value="PLW26644.1"/>
    <property type="molecule type" value="Genomic_DNA"/>
</dbReference>
<comment type="caution">
    <text evidence="1">The sequence shown here is derived from an EMBL/GenBank/DDBJ whole genome shotgun (WGS) entry which is preliminary data.</text>
</comment>
<reference evidence="1 2" key="1">
    <citation type="submission" date="2017-11" db="EMBL/GenBank/DDBJ databases">
        <title>De novo assembly and phasing of dikaryotic genomes from two isolates of Puccinia coronata f. sp. avenae, the causal agent of oat crown rust.</title>
        <authorList>
            <person name="Miller M.E."/>
            <person name="Zhang Y."/>
            <person name="Omidvar V."/>
            <person name="Sperschneider J."/>
            <person name="Schwessinger B."/>
            <person name="Raley C."/>
            <person name="Palmer J.M."/>
            <person name="Garnica D."/>
            <person name="Upadhyaya N."/>
            <person name="Rathjen J."/>
            <person name="Taylor J.M."/>
            <person name="Park R.F."/>
            <person name="Dodds P.N."/>
            <person name="Hirsch C.D."/>
            <person name="Kianian S.F."/>
            <person name="Figueroa M."/>
        </authorList>
    </citation>
    <scope>NUCLEOTIDE SEQUENCE [LARGE SCALE GENOMIC DNA]</scope>
    <source>
        <strain evidence="1">12SD80</strain>
    </source>
</reference>
<evidence type="ECO:0000313" key="1">
    <source>
        <dbReference type="EMBL" id="PLW26644.1"/>
    </source>
</evidence>
<sequence length="228" mass="24911">MQAASREAGAEGYAMTPVCYKGIWVEIECNLRPPPNMFSAKHVIVALTLAFLAINAVECGSQCHNWLANGGKSSAPKQVIAKMIPAHQEKHLQRRITPTKPAKTIAGGDHSTCGAGYNPKYKPGACLWNGISQASGVTLKSGVYPGWLNGNYKETKNCGRQIYINAPDQKTYWTTVLDGCKFGDYLPEADGCSMIWLTEKTFRDLGGNPDDGYMKINNWDFDPKTGSD</sequence>
<evidence type="ECO:0000313" key="2">
    <source>
        <dbReference type="Proteomes" id="UP000235392"/>
    </source>
</evidence>
<accession>A0A2N5TMG1</accession>
<dbReference type="Proteomes" id="UP000235392">
    <property type="component" value="Unassembled WGS sequence"/>
</dbReference>
<organism evidence="1 2">
    <name type="scientific">Puccinia coronata f. sp. avenae</name>
    <dbReference type="NCBI Taxonomy" id="200324"/>
    <lineage>
        <taxon>Eukaryota</taxon>
        <taxon>Fungi</taxon>
        <taxon>Dikarya</taxon>
        <taxon>Basidiomycota</taxon>
        <taxon>Pucciniomycotina</taxon>
        <taxon>Pucciniomycetes</taxon>
        <taxon>Pucciniales</taxon>
        <taxon>Pucciniaceae</taxon>
        <taxon>Puccinia</taxon>
    </lineage>
</organism>
<dbReference type="CDD" id="cd22191">
    <property type="entry name" value="DPBB_RlpA_EXP_N-like"/>
    <property type="match status" value="1"/>
</dbReference>
<proteinExistence type="predicted"/>
<gene>
    <name evidence="1" type="ORF">PCASD_22942</name>
</gene>
<dbReference type="AlphaFoldDB" id="A0A2N5TMG1"/>
<protein>
    <submittedName>
        <fullName evidence="1">Uncharacterized protein</fullName>
    </submittedName>
</protein>